<sequence length="206" mass="23483">MKFTLTKDDPKRTTLVDEEGREVYKIATPRKFVRETTTISHRSAGHPLSATTTSEPLQGDADSEEHVEGFTEFARIYWHTINPTELMFNGQKTALKEAMVAKGFLYRDRQFQGPNGISYRWKMPSTGHLELYVDDESKTQVATLHGASMGILNKKHPAILEIHPVGEHMVDLIVATFVYVEHIRIERERANMYNPVAYGLYKSLLS</sequence>
<dbReference type="InParanoid" id="A0A067PH47"/>
<keyword evidence="4" id="KW-1185">Reference proteome</keyword>
<protein>
    <recommendedName>
        <fullName evidence="2">DUF6593 domain-containing protein</fullName>
    </recommendedName>
</protein>
<dbReference type="Proteomes" id="UP000027265">
    <property type="component" value="Unassembled WGS sequence"/>
</dbReference>
<dbReference type="OrthoDB" id="3360976at2759"/>
<dbReference type="AlphaFoldDB" id="A0A067PH47"/>
<name>A0A067PH47_9AGAM</name>
<evidence type="ECO:0000313" key="3">
    <source>
        <dbReference type="EMBL" id="KDQ53160.1"/>
    </source>
</evidence>
<accession>A0A067PH47</accession>
<dbReference type="Pfam" id="PF20236">
    <property type="entry name" value="DUF6593"/>
    <property type="match status" value="1"/>
</dbReference>
<evidence type="ECO:0000313" key="4">
    <source>
        <dbReference type="Proteomes" id="UP000027265"/>
    </source>
</evidence>
<evidence type="ECO:0000256" key="1">
    <source>
        <dbReference type="SAM" id="MobiDB-lite"/>
    </source>
</evidence>
<dbReference type="EMBL" id="KL197735">
    <property type="protein sequence ID" value="KDQ53160.1"/>
    <property type="molecule type" value="Genomic_DNA"/>
</dbReference>
<dbReference type="InterPro" id="IPR046528">
    <property type="entry name" value="DUF6593"/>
</dbReference>
<evidence type="ECO:0000259" key="2">
    <source>
        <dbReference type="Pfam" id="PF20236"/>
    </source>
</evidence>
<proteinExistence type="predicted"/>
<gene>
    <name evidence="3" type="ORF">JAAARDRAFT_39528</name>
</gene>
<dbReference type="HOGENOM" id="CLU_084280_4_1_1"/>
<feature type="region of interest" description="Disordered" evidence="1">
    <location>
        <begin position="35"/>
        <end position="60"/>
    </location>
</feature>
<reference evidence="4" key="1">
    <citation type="journal article" date="2014" name="Proc. Natl. Acad. Sci. U.S.A.">
        <title>Extensive sampling of basidiomycete genomes demonstrates inadequacy of the white-rot/brown-rot paradigm for wood decay fungi.</title>
        <authorList>
            <person name="Riley R."/>
            <person name="Salamov A.A."/>
            <person name="Brown D.W."/>
            <person name="Nagy L.G."/>
            <person name="Floudas D."/>
            <person name="Held B.W."/>
            <person name="Levasseur A."/>
            <person name="Lombard V."/>
            <person name="Morin E."/>
            <person name="Otillar R."/>
            <person name="Lindquist E.A."/>
            <person name="Sun H."/>
            <person name="LaButti K.M."/>
            <person name="Schmutz J."/>
            <person name="Jabbour D."/>
            <person name="Luo H."/>
            <person name="Baker S.E."/>
            <person name="Pisabarro A.G."/>
            <person name="Walton J.D."/>
            <person name="Blanchette R.A."/>
            <person name="Henrissat B."/>
            <person name="Martin F."/>
            <person name="Cullen D."/>
            <person name="Hibbett D.S."/>
            <person name="Grigoriev I.V."/>
        </authorList>
    </citation>
    <scope>NUCLEOTIDE SEQUENCE [LARGE SCALE GENOMIC DNA]</scope>
    <source>
        <strain evidence="4">MUCL 33604</strain>
    </source>
</reference>
<organism evidence="3 4">
    <name type="scientific">Jaapia argillacea MUCL 33604</name>
    <dbReference type="NCBI Taxonomy" id="933084"/>
    <lineage>
        <taxon>Eukaryota</taxon>
        <taxon>Fungi</taxon>
        <taxon>Dikarya</taxon>
        <taxon>Basidiomycota</taxon>
        <taxon>Agaricomycotina</taxon>
        <taxon>Agaricomycetes</taxon>
        <taxon>Agaricomycetidae</taxon>
        <taxon>Jaapiales</taxon>
        <taxon>Jaapiaceae</taxon>
        <taxon>Jaapia</taxon>
    </lineage>
</organism>
<feature type="domain" description="DUF6593" evidence="2">
    <location>
        <begin position="8"/>
        <end position="184"/>
    </location>
</feature>